<dbReference type="Gene3D" id="2.30.130.110">
    <property type="match status" value="1"/>
</dbReference>
<dbReference type="eggNOG" id="COG2721">
    <property type="taxonomic scope" value="Bacteria"/>
</dbReference>
<dbReference type="InterPro" id="IPR013974">
    <property type="entry name" value="SAF"/>
</dbReference>
<dbReference type="PANTHER" id="PTHR30536">
    <property type="entry name" value="ALTRONATE/GALACTARATE DEHYDRATASE"/>
    <property type="match status" value="1"/>
</dbReference>
<dbReference type="AlphaFoldDB" id="A0A174C7Y3"/>
<dbReference type="Proteomes" id="UP000095546">
    <property type="component" value="Unassembled WGS sequence"/>
</dbReference>
<dbReference type="InterPro" id="IPR007392">
    <property type="entry name" value="GD_AH_second"/>
</dbReference>
<dbReference type="Pfam" id="PF20629">
    <property type="entry name" value="GD_AH_C"/>
    <property type="match status" value="1"/>
</dbReference>
<accession>A0A174C7Y3</accession>
<dbReference type="EC" id="4.2.1.42" evidence="4"/>
<dbReference type="CDD" id="cd11613">
    <property type="entry name" value="SAF_AH_GD"/>
    <property type="match status" value="1"/>
</dbReference>
<dbReference type="InterPro" id="IPR048332">
    <property type="entry name" value="GD_AH_C"/>
</dbReference>
<reference evidence="4 5" key="1">
    <citation type="submission" date="2015-09" db="EMBL/GenBank/DDBJ databases">
        <authorList>
            <consortium name="Pathogen Informatics"/>
        </authorList>
    </citation>
    <scope>NUCLEOTIDE SEQUENCE [LARGE SCALE GENOMIC DNA]</scope>
    <source>
        <strain evidence="4 5">2789STDY5608828</strain>
    </source>
</reference>
<dbReference type="STRING" id="187979.ERS852385_02104"/>
<feature type="domain" description="SAF" evidence="3">
    <location>
        <begin position="14"/>
        <end position="89"/>
    </location>
</feature>
<gene>
    <name evidence="4" type="primary">garD</name>
    <name evidence="4" type="ORF">ERS852385_02104</name>
</gene>
<evidence type="ECO:0000313" key="5">
    <source>
        <dbReference type="Proteomes" id="UP000095546"/>
    </source>
</evidence>
<dbReference type="GO" id="GO:0008867">
    <property type="term" value="F:galactarate dehydratase activity"/>
    <property type="evidence" value="ECO:0007669"/>
    <property type="project" value="UniProtKB-EC"/>
</dbReference>
<dbReference type="PANTHER" id="PTHR30536:SF5">
    <property type="entry name" value="ALTRONATE DEHYDRATASE"/>
    <property type="match status" value="1"/>
</dbReference>
<dbReference type="Pfam" id="PF04295">
    <property type="entry name" value="GD_AH_second"/>
    <property type="match status" value="1"/>
</dbReference>
<proteinExistence type="inferred from homology"/>
<evidence type="ECO:0000313" key="4">
    <source>
        <dbReference type="EMBL" id="CUO08907.1"/>
    </source>
</evidence>
<evidence type="ECO:0000259" key="3">
    <source>
        <dbReference type="SMART" id="SM00858"/>
    </source>
</evidence>
<sequence length="505" mass="53864">MEQSINALLMDEHDNVVTCVKEVKRGQSVAYQDGAALRTLVAEEDIPYCHKIALTDLAAGEDIVKYGESLGKLVAPVKKGHWVNDQNLKSVPRDYESELAGDDFVMQAKQSAGAPDLEPFSFWGYRRAEGRPGVRNHVLILPTCACGSECCRIVASQVRGAVNIVFNTGCSDVAANTAMSQKVLTGFACNPNVYGVVIIGLGCETVPHAALREKIQKMTSKPVASFGIQEEGGTLKTIEKAVRAARDMAQQAGMQQKELFPASELLLGIECGGSDATSGIACNPAVGELSDILVDMGASAMMSEAIEWIGGEHILAKRAATPEIQRQIIRVCEAYEKHLAAAGQDCRAGQPTPGNKAGGLSTLDEKSLGCIRKGGRRPIVEVLEQAERPTKRGALVMDTAGYDISSVTSMAAAGCQVIIFTTGRGTPTGNAIVPVCKVTANERTYRCMEDNMDADLSPIVRGEKSVPEMGRALVKEIASIANGRLTKAEAFGFSDIAVDHVCRYV</sequence>
<dbReference type="EMBL" id="CYYU01000026">
    <property type="protein sequence ID" value="CUO08907.1"/>
    <property type="molecule type" value="Genomic_DNA"/>
</dbReference>
<protein>
    <submittedName>
        <fullName evidence="4">D-galactarate dehydratase</fullName>
        <ecNumber evidence="4">4.2.1.42</ecNumber>
    </submittedName>
</protein>
<keyword evidence="5" id="KW-1185">Reference proteome</keyword>
<evidence type="ECO:0000256" key="1">
    <source>
        <dbReference type="ARBA" id="ARBA00010986"/>
    </source>
</evidence>
<keyword evidence="2 4" id="KW-0456">Lyase</keyword>
<evidence type="ECO:0000256" key="2">
    <source>
        <dbReference type="ARBA" id="ARBA00023239"/>
    </source>
</evidence>
<dbReference type="InterPro" id="IPR052172">
    <property type="entry name" value="UxaA_altronate/galactarate_dh"/>
</dbReference>
<name>A0A174C7Y3_9FIRM</name>
<organism evidence="4 5">
    <name type="scientific">Mitsuokella jalaludinii</name>
    <dbReference type="NCBI Taxonomy" id="187979"/>
    <lineage>
        <taxon>Bacteria</taxon>
        <taxon>Bacillati</taxon>
        <taxon>Bacillota</taxon>
        <taxon>Negativicutes</taxon>
        <taxon>Selenomonadales</taxon>
        <taxon>Selenomonadaceae</taxon>
        <taxon>Mitsuokella</taxon>
    </lineage>
</organism>
<dbReference type="SMART" id="SM00858">
    <property type="entry name" value="SAF"/>
    <property type="match status" value="1"/>
</dbReference>
<dbReference type="OrthoDB" id="9804574at2"/>
<dbReference type="InterPro" id="IPR044144">
    <property type="entry name" value="SAF_UxaA/GarD"/>
</dbReference>
<comment type="similarity">
    <text evidence="1">Belongs to the UxaA family.</text>
</comment>
<dbReference type="GO" id="GO:0019698">
    <property type="term" value="P:D-galacturonate catabolic process"/>
    <property type="evidence" value="ECO:0007669"/>
    <property type="project" value="TreeGrafter"/>
</dbReference>